<feature type="chain" id="PRO_5003320211" description="FZ domain-containing protein" evidence="10">
    <location>
        <begin position="25"/>
        <end position="460"/>
    </location>
</feature>
<dbReference type="STRING" id="1054147.F4PNB4"/>
<keyword evidence="5 9" id="KW-1133">Transmembrane helix</keyword>
<dbReference type="Gene3D" id="1.20.1070.10">
    <property type="entry name" value="Rhodopsin 7-helix transmembrane proteins"/>
    <property type="match status" value="1"/>
</dbReference>
<dbReference type="GO" id="GO:0016020">
    <property type="term" value="C:membrane"/>
    <property type="evidence" value="ECO:0007669"/>
    <property type="project" value="UniProtKB-SubCell"/>
</dbReference>
<gene>
    <name evidence="11" type="ORF">DFA_05097</name>
</gene>
<evidence type="ECO:0000256" key="3">
    <source>
        <dbReference type="ARBA" id="ARBA00022692"/>
    </source>
</evidence>
<dbReference type="RefSeq" id="XP_004360818.1">
    <property type="nucleotide sequence ID" value="XM_004360761.1"/>
</dbReference>
<keyword evidence="7" id="KW-0675">Receptor</keyword>
<evidence type="ECO:0000256" key="9">
    <source>
        <dbReference type="SAM" id="Phobius"/>
    </source>
</evidence>
<dbReference type="PANTHER" id="PTHR31787:SF12">
    <property type="entry name" value="FRIZZLED AND SMOOTHENED-LIKE PROTEIN K"/>
    <property type="match status" value="1"/>
</dbReference>
<feature type="transmembrane region" description="Helical" evidence="9">
    <location>
        <begin position="440"/>
        <end position="459"/>
    </location>
</feature>
<dbReference type="GeneID" id="14875721"/>
<evidence type="ECO:0000256" key="1">
    <source>
        <dbReference type="ARBA" id="ARBA00004141"/>
    </source>
</evidence>
<feature type="transmembrane region" description="Helical" evidence="9">
    <location>
        <begin position="283"/>
        <end position="303"/>
    </location>
</feature>
<feature type="transmembrane region" description="Helical" evidence="9">
    <location>
        <begin position="329"/>
        <end position="353"/>
    </location>
</feature>
<evidence type="ECO:0000256" key="4">
    <source>
        <dbReference type="ARBA" id="ARBA00022729"/>
    </source>
</evidence>
<keyword evidence="3 9" id="KW-0812">Transmembrane</keyword>
<evidence type="ECO:0000256" key="5">
    <source>
        <dbReference type="ARBA" id="ARBA00022989"/>
    </source>
</evidence>
<feature type="transmembrane region" description="Helical" evidence="9">
    <location>
        <begin position="374"/>
        <end position="392"/>
    </location>
</feature>
<reference evidence="12" key="1">
    <citation type="journal article" date="2011" name="Genome Res.">
        <title>Phylogeny-wide analysis of social amoeba genomes highlights ancient origins for complex intercellular communication.</title>
        <authorList>
            <person name="Heidel A.J."/>
            <person name="Lawal H.M."/>
            <person name="Felder M."/>
            <person name="Schilde C."/>
            <person name="Helps N.R."/>
            <person name="Tunggal B."/>
            <person name="Rivero F."/>
            <person name="John U."/>
            <person name="Schleicher M."/>
            <person name="Eichinger L."/>
            <person name="Platzer M."/>
            <person name="Noegel A.A."/>
            <person name="Schaap P."/>
            <person name="Gloeckner G."/>
        </authorList>
    </citation>
    <scope>NUCLEOTIDE SEQUENCE [LARGE SCALE GENOMIC DNA]</scope>
    <source>
        <strain evidence="12">SH3</strain>
    </source>
</reference>
<proteinExistence type="inferred from homology"/>
<keyword evidence="6 9" id="KW-0472">Membrane</keyword>
<dbReference type="PANTHER" id="PTHR31787">
    <property type="entry name" value="G-PROTEIN-COUPLED RECEPTOR GPCR FAMILY PROTEIN"/>
    <property type="match status" value="1"/>
</dbReference>
<name>F4PNB4_CACFS</name>
<dbReference type="InterPro" id="IPR050949">
    <property type="entry name" value="GPCR_Fz/Smo-like"/>
</dbReference>
<evidence type="ECO:0000256" key="6">
    <source>
        <dbReference type="ARBA" id="ARBA00023136"/>
    </source>
</evidence>
<feature type="signal peptide" evidence="10">
    <location>
        <begin position="1"/>
        <end position="24"/>
    </location>
</feature>
<protein>
    <recommendedName>
        <fullName evidence="13">FZ domain-containing protein</fullName>
    </recommendedName>
</protein>
<dbReference type="EMBL" id="GL883008">
    <property type="protein sequence ID" value="EGG22967.1"/>
    <property type="molecule type" value="Genomic_DNA"/>
</dbReference>
<evidence type="ECO:0000313" key="11">
    <source>
        <dbReference type="EMBL" id="EGG22967.1"/>
    </source>
</evidence>
<evidence type="ECO:0000256" key="2">
    <source>
        <dbReference type="ARBA" id="ARBA00008077"/>
    </source>
</evidence>
<feature type="transmembrane region" description="Helical" evidence="9">
    <location>
        <begin position="196"/>
        <end position="221"/>
    </location>
</feature>
<dbReference type="OrthoDB" id="18326at2759"/>
<comment type="similarity">
    <text evidence="2">Belongs to the G-protein coupled receptor Fz/Smo family.</text>
</comment>
<keyword evidence="8" id="KW-0325">Glycoprotein</keyword>
<dbReference type="KEGG" id="dfa:DFA_05097"/>
<keyword evidence="4 10" id="KW-0732">Signal</keyword>
<evidence type="ECO:0000313" key="12">
    <source>
        <dbReference type="Proteomes" id="UP000007797"/>
    </source>
</evidence>
<evidence type="ECO:0000256" key="7">
    <source>
        <dbReference type="ARBA" id="ARBA00023170"/>
    </source>
</evidence>
<sequence length="460" mass="51558">MVPPPPTISLLFILIVSIIPLIQSQPFYDYSVDPGAQCQVYIGDLVGLTICAPYITHYNRSVYVPSTSNQQEMLQNASYYYDILSTIGGDSCKTQESFRTLCSFFFSPCIQYQSQKEHVEKVVNKCYDSTDPSLNIDLPPVDNLNTFCPHPLVYRNSSLTSRSDDLNRGYAYITNISDCLIGCPGPIFKQSQWTTFYNLLDSVSVISALASLFMLITYGILNPNRTNYETILCGQFNSIFLRSLAGVLITFGGGSRENMCPEPGRYATYHDPTCMASVRQLKILHFVIGSTILTIIMTVIITVKGKYIFLKMIMLCICWPSVDGVVDGLFWGPIGVCIGLATIMIVWTIYGIVKLTKQANVQESIIRKVVYSQAAPLYYNLVFYAIFLYNLINNRVMKFETTPPESDALVEYFNCILYAEKNGSNPDDCVVTQGPSLGNYGFFVFSVYIYGLLCLLFHAT</sequence>
<dbReference type="Proteomes" id="UP000007797">
    <property type="component" value="Unassembled WGS sequence"/>
</dbReference>
<dbReference type="AlphaFoldDB" id="F4PNB4"/>
<evidence type="ECO:0000256" key="10">
    <source>
        <dbReference type="SAM" id="SignalP"/>
    </source>
</evidence>
<accession>F4PNB4</accession>
<comment type="subcellular location">
    <subcellularLocation>
        <location evidence="1">Membrane</location>
        <topology evidence="1">Multi-pass membrane protein</topology>
    </subcellularLocation>
</comment>
<organism evidence="11 12">
    <name type="scientific">Cavenderia fasciculata</name>
    <name type="common">Slime mold</name>
    <name type="synonym">Dictyostelium fasciculatum</name>
    <dbReference type="NCBI Taxonomy" id="261658"/>
    <lineage>
        <taxon>Eukaryota</taxon>
        <taxon>Amoebozoa</taxon>
        <taxon>Evosea</taxon>
        <taxon>Eumycetozoa</taxon>
        <taxon>Dictyostelia</taxon>
        <taxon>Acytosteliales</taxon>
        <taxon>Cavenderiaceae</taxon>
        <taxon>Cavenderia</taxon>
    </lineage>
</organism>
<keyword evidence="12" id="KW-1185">Reference proteome</keyword>
<evidence type="ECO:0000256" key="8">
    <source>
        <dbReference type="ARBA" id="ARBA00023180"/>
    </source>
</evidence>
<evidence type="ECO:0008006" key="13">
    <source>
        <dbReference type="Google" id="ProtNLM"/>
    </source>
</evidence>